<feature type="domain" description="HNH" evidence="1">
    <location>
        <begin position="213"/>
        <end position="252"/>
    </location>
</feature>
<dbReference type="HOGENOM" id="CLU_943002_0_0_6"/>
<accession>B8KVR3</accession>
<gene>
    <name evidence="2" type="ORF">NOR51B_1194</name>
</gene>
<dbReference type="GO" id="GO:0008270">
    <property type="term" value="F:zinc ion binding"/>
    <property type="evidence" value="ECO:0007669"/>
    <property type="project" value="InterPro"/>
</dbReference>
<dbReference type="STRING" id="565045.NOR51B_1194"/>
<dbReference type="AlphaFoldDB" id="B8KVR3"/>
<keyword evidence="2" id="KW-0255">Endonuclease</keyword>
<keyword evidence="2" id="KW-0378">Hydrolase</keyword>
<dbReference type="Pfam" id="PF01844">
    <property type="entry name" value="HNH"/>
    <property type="match status" value="1"/>
</dbReference>
<dbReference type="Proteomes" id="UP000004699">
    <property type="component" value="Unassembled WGS sequence"/>
</dbReference>
<name>B8KVR3_9GAMM</name>
<evidence type="ECO:0000313" key="2">
    <source>
        <dbReference type="EMBL" id="EED35249.1"/>
    </source>
</evidence>
<keyword evidence="2" id="KW-0540">Nuclease</keyword>
<dbReference type="EMBL" id="DS999411">
    <property type="protein sequence ID" value="EED35249.1"/>
    <property type="molecule type" value="Genomic_DNA"/>
</dbReference>
<dbReference type="RefSeq" id="WP_009019995.1">
    <property type="nucleotide sequence ID" value="NZ_DS999411.1"/>
</dbReference>
<keyword evidence="3" id="KW-1185">Reference proteome</keyword>
<dbReference type="GO" id="GO:0003676">
    <property type="term" value="F:nucleic acid binding"/>
    <property type="evidence" value="ECO:0007669"/>
    <property type="project" value="InterPro"/>
</dbReference>
<sequence>MPRFQQRHLSALGAIDGAYSNVTQREAGGDKSVTVDRHEKAVLFDVYGDDFARTSADRSPPTRPFNVIDLSLGSFAAKELAIKYPKESGAELRLYFRRDSGFYPESGQVWFMFRRENEPLPFIGSCSSALFDSITSDDDVVKAVQRDFALDVDDDVYQKLVAAPEDAVVPKEYRAMRYERSAAVGREALESAGYACEFDNTHETPLSAVTGQPIMEVHHLVPISKSAEFRCSLDVLANVVSLCPNCHSAIHRSTKTVQVAMLQKLFGDRRAAMAAQGIDLTEEGLLGFY</sequence>
<evidence type="ECO:0000313" key="3">
    <source>
        <dbReference type="Proteomes" id="UP000004699"/>
    </source>
</evidence>
<evidence type="ECO:0000259" key="1">
    <source>
        <dbReference type="Pfam" id="PF01844"/>
    </source>
</evidence>
<reference evidence="3" key="1">
    <citation type="journal article" date="2013" name="BMC Microbiol.">
        <title>Taxonomy and evolution of bacteriochlorophyll a-containing members of the OM60/NOR5 clade of marine gammaproteobacteria: description of Luminiphilus syltensis gen. nov., sp. nov., reclassification of Haliea rubra as Pseudohaliea rubra gen. nov., comb. nov., and emendation of Chromatocurvus halotolerans.</title>
        <authorList>
            <person name="Spring S."/>
            <person name="Riedel T."/>
            <person name="Sproer C."/>
            <person name="Yan S."/>
            <person name="Harder J."/>
            <person name="Fuchs B.M."/>
        </authorList>
    </citation>
    <scope>NUCLEOTIDE SEQUENCE [LARGE SCALE GENOMIC DNA]</scope>
    <source>
        <strain evidence="3">NOR51-B</strain>
    </source>
</reference>
<dbReference type="InterPro" id="IPR003615">
    <property type="entry name" value="HNH_nuc"/>
</dbReference>
<organism evidence="2 3">
    <name type="scientific">Luminiphilus syltensis NOR5-1B</name>
    <dbReference type="NCBI Taxonomy" id="565045"/>
    <lineage>
        <taxon>Bacteria</taxon>
        <taxon>Pseudomonadati</taxon>
        <taxon>Pseudomonadota</taxon>
        <taxon>Gammaproteobacteria</taxon>
        <taxon>Cellvibrionales</taxon>
        <taxon>Halieaceae</taxon>
        <taxon>Luminiphilus</taxon>
    </lineage>
</organism>
<protein>
    <submittedName>
        <fullName evidence="2">HNH endonuclease domain protein</fullName>
    </submittedName>
</protein>
<dbReference type="CDD" id="cd00085">
    <property type="entry name" value="HNHc"/>
    <property type="match status" value="1"/>
</dbReference>
<dbReference type="GO" id="GO:0004519">
    <property type="term" value="F:endonuclease activity"/>
    <property type="evidence" value="ECO:0007669"/>
    <property type="project" value="UniProtKB-KW"/>
</dbReference>
<dbReference type="eggNOG" id="COG3183">
    <property type="taxonomic scope" value="Bacteria"/>
</dbReference>
<proteinExistence type="predicted"/>
<dbReference type="OrthoDB" id="9802640at2"/>
<dbReference type="InterPro" id="IPR002711">
    <property type="entry name" value="HNH"/>
</dbReference>